<keyword evidence="1" id="KW-1133">Transmembrane helix</keyword>
<accession>A0A7W6RRX4</accession>
<sequence length="66" mass="7324">MRFVAHQGHKPLSRWHGFQPRGAIYYIAAAAVALFASPAMTLPWPKSRLNFLSILQAGVLNDEAMT</sequence>
<keyword evidence="1" id="KW-0472">Membrane</keyword>
<gene>
    <name evidence="2" type="ORF">GGE12_005305</name>
</gene>
<organism evidence="2 3">
    <name type="scientific">Rhizobium mongolense</name>
    <dbReference type="NCBI Taxonomy" id="57676"/>
    <lineage>
        <taxon>Bacteria</taxon>
        <taxon>Pseudomonadati</taxon>
        <taxon>Pseudomonadota</taxon>
        <taxon>Alphaproteobacteria</taxon>
        <taxon>Hyphomicrobiales</taxon>
        <taxon>Rhizobiaceae</taxon>
        <taxon>Rhizobium/Agrobacterium group</taxon>
        <taxon>Rhizobium</taxon>
    </lineage>
</organism>
<keyword evidence="1" id="KW-0812">Transmembrane</keyword>
<dbReference type="EMBL" id="JACIGM010000013">
    <property type="protein sequence ID" value="MBB4277498.1"/>
    <property type="molecule type" value="Genomic_DNA"/>
</dbReference>
<protein>
    <submittedName>
        <fullName evidence="2">Uncharacterized protein</fullName>
    </submittedName>
</protein>
<name>A0A7W6RRX4_9HYPH</name>
<evidence type="ECO:0000256" key="1">
    <source>
        <dbReference type="SAM" id="Phobius"/>
    </source>
</evidence>
<evidence type="ECO:0000313" key="2">
    <source>
        <dbReference type="EMBL" id="MBB4277498.1"/>
    </source>
</evidence>
<evidence type="ECO:0000313" key="3">
    <source>
        <dbReference type="Proteomes" id="UP000533641"/>
    </source>
</evidence>
<comment type="caution">
    <text evidence="2">The sequence shown here is derived from an EMBL/GenBank/DDBJ whole genome shotgun (WGS) entry which is preliminary data.</text>
</comment>
<feature type="transmembrane region" description="Helical" evidence="1">
    <location>
        <begin position="23"/>
        <end position="44"/>
    </location>
</feature>
<proteinExistence type="predicted"/>
<dbReference type="Proteomes" id="UP000533641">
    <property type="component" value="Unassembled WGS sequence"/>
</dbReference>
<reference evidence="2 3" key="1">
    <citation type="submission" date="2020-08" db="EMBL/GenBank/DDBJ databases">
        <title>Genomic Encyclopedia of Type Strains, Phase IV (KMG-V): Genome sequencing to study the core and pangenomes of soil and plant-associated prokaryotes.</title>
        <authorList>
            <person name="Whitman W."/>
        </authorList>
    </citation>
    <scope>NUCLEOTIDE SEQUENCE [LARGE SCALE GENOMIC DNA]</scope>
    <source>
        <strain evidence="2 3">SEMIA 402</strain>
    </source>
</reference>
<dbReference type="AlphaFoldDB" id="A0A7W6RRX4"/>